<organism evidence="1">
    <name type="scientific">Sipha flava</name>
    <name type="common">yellow sugarcane aphid</name>
    <dbReference type="NCBI Taxonomy" id="143950"/>
    <lineage>
        <taxon>Eukaryota</taxon>
        <taxon>Metazoa</taxon>
        <taxon>Ecdysozoa</taxon>
        <taxon>Arthropoda</taxon>
        <taxon>Hexapoda</taxon>
        <taxon>Insecta</taxon>
        <taxon>Pterygota</taxon>
        <taxon>Neoptera</taxon>
        <taxon>Paraneoptera</taxon>
        <taxon>Hemiptera</taxon>
        <taxon>Sternorrhyncha</taxon>
        <taxon>Aphidomorpha</taxon>
        <taxon>Aphidoidea</taxon>
        <taxon>Aphididae</taxon>
        <taxon>Sipha</taxon>
    </lineage>
</organism>
<protein>
    <recommendedName>
        <fullName evidence="2">DUF4371 domain-containing protein</fullName>
    </recommendedName>
</protein>
<proteinExistence type="predicted"/>
<dbReference type="OrthoDB" id="6619898at2759"/>
<sequence>MSCTSELIRQCLNDKKFTCAKTKTKEIVVNVICPYIVDNTLKELSFANYVSVLVDGFNYKAIKLVPVRYFLPHVDVKNKILEFSNLPGETSDLITSKMIDVLTKFGLKQKIVALSADNTNTNFGGLNRKGKNNVHTKLQIELKKRYTWIRLQRSYLP</sequence>
<reference evidence="1" key="1">
    <citation type="submission" date="2018-04" db="EMBL/GenBank/DDBJ databases">
        <title>Transcriptome assembly of Sipha flava.</title>
        <authorList>
            <person name="Scully E.D."/>
            <person name="Geib S.M."/>
            <person name="Palmer N.A."/>
            <person name="Koch K."/>
            <person name="Bradshaw J."/>
            <person name="Heng-Moss T."/>
            <person name="Sarath G."/>
        </authorList>
    </citation>
    <scope>NUCLEOTIDE SEQUENCE</scope>
</reference>
<dbReference type="AlphaFoldDB" id="A0A2S2RBQ1"/>
<evidence type="ECO:0008006" key="2">
    <source>
        <dbReference type="Google" id="ProtNLM"/>
    </source>
</evidence>
<accession>A0A2S2RBQ1</accession>
<name>A0A2S2RBQ1_9HEMI</name>
<dbReference type="EMBL" id="GGMS01018017">
    <property type="protein sequence ID" value="MBY87220.1"/>
    <property type="molecule type" value="Transcribed_RNA"/>
</dbReference>
<gene>
    <name evidence="1" type="ORF">g.148448</name>
</gene>
<evidence type="ECO:0000313" key="1">
    <source>
        <dbReference type="EMBL" id="MBY87220.1"/>
    </source>
</evidence>